<evidence type="ECO:0000256" key="1">
    <source>
        <dbReference type="SAM" id="MobiDB-lite"/>
    </source>
</evidence>
<feature type="compositionally biased region" description="Polar residues" evidence="1">
    <location>
        <begin position="113"/>
        <end position="123"/>
    </location>
</feature>
<dbReference type="AlphaFoldDB" id="A0A5C3NJK7"/>
<feature type="non-terminal residue" evidence="2">
    <location>
        <position position="1"/>
    </location>
</feature>
<protein>
    <submittedName>
        <fullName evidence="2">Uncharacterized protein</fullName>
    </submittedName>
</protein>
<name>A0A5C3NJK7_9APHY</name>
<gene>
    <name evidence="2" type="ORF">K466DRAFT_571333</name>
</gene>
<proteinExistence type="predicted"/>
<dbReference type="Proteomes" id="UP000308197">
    <property type="component" value="Unassembled WGS sequence"/>
</dbReference>
<evidence type="ECO:0000313" key="3">
    <source>
        <dbReference type="Proteomes" id="UP000308197"/>
    </source>
</evidence>
<feature type="compositionally biased region" description="Basic and acidic residues" evidence="1">
    <location>
        <begin position="1"/>
        <end position="17"/>
    </location>
</feature>
<accession>A0A5C3NJK7</accession>
<feature type="region of interest" description="Disordered" evidence="1">
    <location>
        <begin position="1"/>
        <end position="67"/>
    </location>
</feature>
<dbReference type="EMBL" id="ML213303">
    <property type="protein sequence ID" value="TFK77676.1"/>
    <property type="molecule type" value="Genomic_DNA"/>
</dbReference>
<reference evidence="2 3" key="1">
    <citation type="journal article" date="2019" name="Nat. Ecol. Evol.">
        <title>Megaphylogeny resolves global patterns of mushroom evolution.</title>
        <authorList>
            <person name="Varga T."/>
            <person name="Krizsan K."/>
            <person name="Foldi C."/>
            <person name="Dima B."/>
            <person name="Sanchez-Garcia M."/>
            <person name="Sanchez-Ramirez S."/>
            <person name="Szollosi G.J."/>
            <person name="Szarkandi J.G."/>
            <person name="Papp V."/>
            <person name="Albert L."/>
            <person name="Andreopoulos W."/>
            <person name="Angelini C."/>
            <person name="Antonin V."/>
            <person name="Barry K.W."/>
            <person name="Bougher N.L."/>
            <person name="Buchanan P."/>
            <person name="Buyck B."/>
            <person name="Bense V."/>
            <person name="Catcheside P."/>
            <person name="Chovatia M."/>
            <person name="Cooper J."/>
            <person name="Damon W."/>
            <person name="Desjardin D."/>
            <person name="Finy P."/>
            <person name="Geml J."/>
            <person name="Haridas S."/>
            <person name="Hughes K."/>
            <person name="Justo A."/>
            <person name="Karasinski D."/>
            <person name="Kautmanova I."/>
            <person name="Kiss B."/>
            <person name="Kocsube S."/>
            <person name="Kotiranta H."/>
            <person name="LaButti K.M."/>
            <person name="Lechner B.E."/>
            <person name="Liimatainen K."/>
            <person name="Lipzen A."/>
            <person name="Lukacs Z."/>
            <person name="Mihaltcheva S."/>
            <person name="Morgado L.N."/>
            <person name="Niskanen T."/>
            <person name="Noordeloos M.E."/>
            <person name="Ohm R.A."/>
            <person name="Ortiz-Santana B."/>
            <person name="Ovrebo C."/>
            <person name="Racz N."/>
            <person name="Riley R."/>
            <person name="Savchenko A."/>
            <person name="Shiryaev A."/>
            <person name="Soop K."/>
            <person name="Spirin V."/>
            <person name="Szebenyi C."/>
            <person name="Tomsovsky M."/>
            <person name="Tulloss R.E."/>
            <person name="Uehling J."/>
            <person name="Grigoriev I.V."/>
            <person name="Vagvolgyi C."/>
            <person name="Papp T."/>
            <person name="Martin F.M."/>
            <person name="Miettinen O."/>
            <person name="Hibbett D.S."/>
            <person name="Nagy L.G."/>
        </authorList>
    </citation>
    <scope>NUCLEOTIDE SEQUENCE [LARGE SCALE GENOMIC DNA]</scope>
    <source>
        <strain evidence="2 3">HHB13444</strain>
    </source>
</reference>
<evidence type="ECO:0000313" key="2">
    <source>
        <dbReference type="EMBL" id="TFK77676.1"/>
    </source>
</evidence>
<keyword evidence="3" id="KW-1185">Reference proteome</keyword>
<sequence>DEDTEIKWHTNRHDAMKTHTANNRNRPNAKLREDEMDGDMEDTTVADQNAEDAEDTEGAQVADEDAEDARVAQVVDAEDGYANIGGRNKQNSGPFEQEDGGEPRAGTRMRSVTAGNASEDTSVASGLTKEALLASLIALSEEGDPELLATLATLKLKHAPKRTTRSAARR</sequence>
<feature type="region of interest" description="Disordered" evidence="1">
    <location>
        <begin position="79"/>
        <end position="123"/>
    </location>
</feature>
<feature type="compositionally biased region" description="Acidic residues" evidence="1">
    <location>
        <begin position="34"/>
        <end position="67"/>
    </location>
</feature>
<dbReference type="InParanoid" id="A0A5C3NJK7"/>
<organism evidence="2 3">
    <name type="scientific">Polyporus arcularius HHB13444</name>
    <dbReference type="NCBI Taxonomy" id="1314778"/>
    <lineage>
        <taxon>Eukaryota</taxon>
        <taxon>Fungi</taxon>
        <taxon>Dikarya</taxon>
        <taxon>Basidiomycota</taxon>
        <taxon>Agaricomycotina</taxon>
        <taxon>Agaricomycetes</taxon>
        <taxon>Polyporales</taxon>
        <taxon>Polyporaceae</taxon>
        <taxon>Polyporus</taxon>
    </lineage>
</organism>